<keyword evidence="3" id="KW-0949">S-adenosyl-L-methionine</keyword>
<feature type="domain" description="Radical SAM core" evidence="7">
    <location>
        <begin position="32"/>
        <end position="241"/>
    </location>
</feature>
<dbReference type="AlphaFoldDB" id="A0AAW7M213"/>
<sequence length="241" mass="26197">MSTTEIDVQAIEQMTPHSLSIADITPIGTGDWPGRPAVTILLQGCPWTCTYCHQPALQDSTAAGSVTWQDVVDFLEVRRGMVESVVFSGGEPTRQPGLVAAIRAVKQMGFQVGLHTAGAYPAKLAAVLSEVDWVGIDIKAAPERYAEVTGQEVSGVKAWTSLELVQHSGVDYEVRLTIDPTVHSREDVFAAVREVIRRGAHAPVLQQARPGGVSDSYRAELGRRGMYDVIRHDDLPDLARR</sequence>
<evidence type="ECO:0000256" key="3">
    <source>
        <dbReference type="ARBA" id="ARBA00022691"/>
    </source>
</evidence>
<keyword evidence="2" id="KW-0004">4Fe-4S</keyword>
<dbReference type="PROSITE" id="PS51918">
    <property type="entry name" value="RADICAL_SAM"/>
    <property type="match status" value="1"/>
</dbReference>
<gene>
    <name evidence="8" type="ORF">QQX10_10360</name>
</gene>
<dbReference type="NCBIfam" id="TIGR02495">
    <property type="entry name" value="NrdG2"/>
    <property type="match status" value="1"/>
</dbReference>
<keyword evidence="6" id="KW-0411">Iron-sulfur</keyword>
<evidence type="ECO:0000256" key="6">
    <source>
        <dbReference type="ARBA" id="ARBA00023014"/>
    </source>
</evidence>
<dbReference type="Proteomes" id="UP001172737">
    <property type="component" value="Unassembled WGS sequence"/>
</dbReference>
<dbReference type="CDD" id="cd01335">
    <property type="entry name" value="Radical_SAM"/>
    <property type="match status" value="1"/>
</dbReference>
<keyword evidence="9" id="KW-1185">Reference proteome</keyword>
<dbReference type="SFLD" id="SFLDG01094">
    <property type="entry name" value="Uncharacterised_Radical_SAM_Su"/>
    <property type="match status" value="1"/>
</dbReference>
<dbReference type="GO" id="GO:0051539">
    <property type="term" value="F:4 iron, 4 sulfur cluster binding"/>
    <property type="evidence" value="ECO:0007669"/>
    <property type="project" value="UniProtKB-KW"/>
</dbReference>
<dbReference type="GO" id="GO:0003824">
    <property type="term" value="F:catalytic activity"/>
    <property type="evidence" value="ECO:0007669"/>
    <property type="project" value="InterPro"/>
</dbReference>
<protein>
    <submittedName>
        <fullName evidence="8">Anaerobic ribonucleoside-triphosphate reductase activating protein</fullName>
    </submittedName>
</protein>
<dbReference type="InterPro" id="IPR007197">
    <property type="entry name" value="rSAM"/>
</dbReference>
<reference evidence="8" key="1">
    <citation type="submission" date="2023-06" db="EMBL/GenBank/DDBJ databases">
        <title>Sysu t00039.</title>
        <authorList>
            <person name="Gao L."/>
            <person name="Fang B.-Z."/>
            <person name="Li W.-J."/>
        </authorList>
    </citation>
    <scope>NUCLEOTIDE SEQUENCE</scope>
    <source>
        <strain evidence="8">SYSU T00039</strain>
    </source>
</reference>
<keyword evidence="5" id="KW-0408">Iron</keyword>
<dbReference type="GO" id="GO:0046872">
    <property type="term" value="F:metal ion binding"/>
    <property type="evidence" value="ECO:0007669"/>
    <property type="project" value="UniProtKB-KW"/>
</dbReference>
<keyword evidence="4" id="KW-0479">Metal-binding</keyword>
<dbReference type="SFLD" id="SFLDS00029">
    <property type="entry name" value="Radical_SAM"/>
    <property type="match status" value="1"/>
</dbReference>
<dbReference type="Gene3D" id="3.20.20.70">
    <property type="entry name" value="Aldolase class I"/>
    <property type="match status" value="1"/>
</dbReference>
<dbReference type="InterPro" id="IPR034457">
    <property type="entry name" value="Organic_radical-activating"/>
</dbReference>
<accession>A0AAW7M213</accession>
<evidence type="ECO:0000256" key="5">
    <source>
        <dbReference type="ARBA" id="ARBA00023004"/>
    </source>
</evidence>
<comment type="cofactor">
    <cofactor evidence="1">
        <name>[4Fe-4S] cluster</name>
        <dbReference type="ChEBI" id="CHEBI:49883"/>
    </cofactor>
</comment>
<comment type="caution">
    <text evidence="8">The sequence shown here is derived from an EMBL/GenBank/DDBJ whole genome shotgun (WGS) entry which is preliminary data.</text>
</comment>
<dbReference type="PANTHER" id="PTHR30352">
    <property type="entry name" value="PYRUVATE FORMATE-LYASE-ACTIVATING ENZYME"/>
    <property type="match status" value="1"/>
</dbReference>
<dbReference type="InterPro" id="IPR012840">
    <property type="entry name" value="NrdG2"/>
</dbReference>
<dbReference type="PANTHER" id="PTHR30352:SF13">
    <property type="entry name" value="GLYCYL-RADICAL ENZYME ACTIVATING ENZYME YJJW-RELATED"/>
    <property type="match status" value="1"/>
</dbReference>
<evidence type="ECO:0000256" key="1">
    <source>
        <dbReference type="ARBA" id="ARBA00001966"/>
    </source>
</evidence>
<evidence type="ECO:0000313" key="8">
    <source>
        <dbReference type="EMBL" id="MDN4488569.1"/>
    </source>
</evidence>
<evidence type="ECO:0000256" key="2">
    <source>
        <dbReference type="ARBA" id="ARBA00022485"/>
    </source>
</evidence>
<proteinExistence type="predicted"/>
<dbReference type="EMBL" id="JAUHPX010000006">
    <property type="protein sequence ID" value="MDN4488569.1"/>
    <property type="molecule type" value="Genomic_DNA"/>
</dbReference>
<dbReference type="SUPFAM" id="SSF102114">
    <property type="entry name" value="Radical SAM enzymes"/>
    <property type="match status" value="1"/>
</dbReference>
<evidence type="ECO:0000256" key="4">
    <source>
        <dbReference type="ARBA" id="ARBA00022723"/>
    </source>
</evidence>
<evidence type="ECO:0000259" key="7">
    <source>
        <dbReference type="PROSITE" id="PS51918"/>
    </source>
</evidence>
<dbReference type="RefSeq" id="WP_301120601.1">
    <property type="nucleotide sequence ID" value="NZ_JAUHPX010000006.1"/>
</dbReference>
<evidence type="ECO:0000313" key="9">
    <source>
        <dbReference type="Proteomes" id="UP001172737"/>
    </source>
</evidence>
<dbReference type="Pfam" id="PF04055">
    <property type="entry name" value="Radical_SAM"/>
    <property type="match status" value="1"/>
</dbReference>
<dbReference type="InterPro" id="IPR013785">
    <property type="entry name" value="Aldolase_TIM"/>
</dbReference>
<organism evidence="8 9">
    <name type="scientific">Demequina lignilytica</name>
    <dbReference type="NCBI Taxonomy" id="3051663"/>
    <lineage>
        <taxon>Bacteria</taxon>
        <taxon>Bacillati</taxon>
        <taxon>Actinomycetota</taxon>
        <taxon>Actinomycetes</taxon>
        <taxon>Micrococcales</taxon>
        <taxon>Demequinaceae</taxon>
        <taxon>Demequina</taxon>
    </lineage>
</organism>
<dbReference type="InterPro" id="IPR058240">
    <property type="entry name" value="rSAM_sf"/>
</dbReference>
<name>A0AAW7M213_9MICO</name>